<feature type="compositionally biased region" description="Low complexity" evidence="1">
    <location>
        <begin position="84"/>
        <end position="101"/>
    </location>
</feature>
<evidence type="ECO:0000256" key="1">
    <source>
        <dbReference type="SAM" id="MobiDB-lite"/>
    </source>
</evidence>
<dbReference type="EMBL" id="CM000131">
    <property type="protein sequence ID" value="EEC80731.1"/>
    <property type="molecule type" value="Genomic_DNA"/>
</dbReference>
<feature type="compositionally biased region" description="Pro residues" evidence="1">
    <location>
        <begin position="7"/>
        <end position="21"/>
    </location>
</feature>
<feature type="compositionally biased region" description="Low complexity" evidence="1">
    <location>
        <begin position="63"/>
        <end position="72"/>
    </location>
</feature>
<dbReference type="Proteomes" id="UP000007015">
    <property type="component" value="Chromosome 6"/>
</dbReference>
<organism evidence="2 3">
    <name type="scientific">Oryza sativa subsp. indica</name>
    <name type="common">Rice</name>
    <dbReference type="NCBI Taxonomy" id="39946"/>
    <lineage>
        <taxon>Eukaryota</taxon>
        <taxon>Viridiplantae</taxon>
        <taxon>Streptophyta</taxon>
        <taxon>Embryophyta</taxon>
        <taxon>Tracheophyta</taxon>
        <taxon>Spermatophyta</taxon>
        <taxon>Magnoliopsida</taxon>
        <taxon>Liliopsida</taxon>
        <taxon>Poales</taxon>
        <taxon>Poaceae</taxon>
        <taxon>BOP clade</taxon>
        <taxon>Oryzoideae</taxon>
        <taxon>Oryzeae</taxon>
        <taxon>Oryzinae</taxon>
        <taxon>Oryza</taxon>
        <taxon>Oryza sativa</taxon>
    </lineage>
</organism>
<accession>B8B359</accession>
<gene>
    <name evidence="2" type="ORF">OsI_23202</name>
</gene>
<name>B8B359_ORYSI</name>
<proteinExistence type="predicted"/>
<dbReference type="AlphaFoldDB" id="B8B359"/>
<evidence type="ECO:0000313" key="3">
    <source>
        <dbReference type="Proteomes" id="UP000007015"/>
    </source>
</evidence>
<keyword evidence="3" id="KW-1185">Reference proteome</keyword>
<dbReference type="Gramene" id="BGIOSGA021131-TA">
    <property type="protein sequence ID" value="BGIOSGA021131-PA"/>
    <property type="gene ID" value="BGIOSGA021131"/>
</dbReference>
<reference evidence="2 3" key="1">
    <citation type="journal article" date="2005" name="PLoS Biol.">
        <title>The genomes of Oryza sativa: a history of duplications.</title>
        <authorList>
            <person name="Yu J."/>
            <person name="Wang J."/>
            <person name="Lin W."/>
            <person name="Li S."/>
            <person name="Li H."/>
            <person name="Zhou J."/>
            <person name="Ni P."/>
            <person name="Dong W."/>
            <person name="Hu S."/>
            <person name="Zeng C."/>
            <person name="Zhang J."/>
            <person name="Zhang Y."/>
            <person name="Li R."/>
            <person name="Xu Z."/>
            <person name="Li S."/>
            <person name="Li X."/>
            <person name="Zheng H."/>
            <person name="Cong L."/>
            <person name="Lin L."/>
            <person name="Yin J."/>
            <person name="Geng J."/>
            <person name="Li G."/>
            <person name="Shi J."/>
            <person name="Liu J."/>
            <person name="Lv H."/>
            <person name="Li J."/>
            <person name="Wang J."/>
            <person name="Deng Y."/>
            <person name="Ran L."/>
            <person name="Shi X."/>
            <person name="Wang X."/>
            <person name="Wu Q."/>
            <person name="Li C."/>
            <person name="Ren X."/>
            <person name="Wang J."/>
            <person name="Wang X."/>
            <person name="Li D."/>
            <person name="Liu D."/>
            <person name="Zhang X."/>
            <person name="Ji Z."/>
            <person name="Zhao W."/>
            <person name="Sun Y."/>
            <person name="Zhang Z."/>
            <person name="Bao J."/>
            <person name="Han Y."/>
            <person name="Dong L."/>
            <person name="Ji J."/>
            <person name="Chen P."/>
            <person name="Wu S."/>
            <person name="Liu J."/>
            <person name="Xiao Y."/>
            <person name="Bu D."/>
            <person name="Tan J."/>
            <person name="Yang L."/>
            <person name="Ye C."/>
            <person name="Zhang J."/>
            <person name="Xu J."/>
            <person name="Zhou Y."/>
            <person name="Yu Y."/>
            <person name="Zhang B."/>
            <person name="Zhuang S."/>
            <person name="Wei H."/>
            <person name="Liu B."/>
            <person name="Lei M."/>
            <person name="Yu H."/>
            <person name="Li Y."/>
            <person name="Xu H."/>
            <person name="Wei S."/>
            <person name="He X."/>
            <person name="Fang L."/>
            <person name="Zhang Z."/>
            <person name="Zhang Y."/>
            <person name="Huang X."/>
            <person name="Su Z."/>
            <person name="Tong W."/>
            <person name="Li J."/>
            <person name="Tong Z."/>
            <person name="Li S."/>
            <person name="Ye J."/>
            <person name="Wang L."/>
            <person name="Fang L."/>
            <person name="Lei T."/>
            <person name="Chen C."/>
            <person name="Chen H."/>
            <person name="Xu Z."/>
            <person name="Li H."/>
            <person name="Huang H."/>
            <person name="Zhang F."/>
            <person name="Xu H."/>
            <person name="Li N."/>
            <person name="Zhao C."/>
            <person name="Li S."/>
            <person name="Dong L."/>
            <person name="Huang Y."/>
            <person name="Li L."/>
            <person name="Xi Y."/>
            <person name="Qi Q."/>
            <person name="Li W."/>
            <person name="Zhang B."/>
            <person name="Hu W."/>
            <person name="Zhang Y."/>
            <person name="Tian X."/>
            <person name="Jiao Y."/>
            <person name="Liang X."/>
            <person name="Jin J."/>
            <person name="Gao L."/>
            <person name="Zheng W."/>
            <person name="Hao B."/>
            <person name="Liu S."/>
            <person name="Wang W."/>
            <person name="Yuan L."/>
            <person name="Cao M."/>
            <person name="McDermott J."/>
            <person name="Samudrala R."/>
            <person name="Wang J."/>
            <person name="Wong G.K."/>
            <person name="Yang H."/>
        </authorList>
    </citation>
    <scope>NUCLEOTIDE SEQUENCE [LARGE SCALE GENOMIC DNA]</scope>
    <source>
        <strain evidence="3">cv. 93-11</strain>
    </source>
</reference>
<feature type="region of interest" description="Disordered" evidence="1">
    <location>
        <begin position="1"/>
        <end position="124"/>
    </location>
</feature>
<dbReference type="HOGENOM" id="CLU_2007741_0_0_1"/>
<sequence length="124" mass="12733">MASQEKPTPPQHPPPPPPAPEVAPRVRGFGRAHRATAEVVTLTCRTRRSPTPRRCGSSGGSRCGSTAGGTPTPGAPPSSPAPPSSDSAGSSRAPTPSRPALSPTPPTPRRRAYRKSLQASPPHV</sequence>
<protein>
    <submittedName>
        <fullName evidence="2">Uncharacterized protein</fullName>
    </submittedName>
</protein>
<feature type="compositionally biased region" description="Pro residues" evidence="1">
    <location>
        <begin position="73"/>
        <end position="83"/>
    </location>
</feature>
<evidence type="ECO:0000313" key="2">
    <source>
        <dbReference type="EMBL" id="EEC80731.1"/>
    </source>
</evidence>